<dbReference type="InterPro" id="IPR005825">
    <property type="entry name" value="Ribosomal_uL24_CS"/>
</dbReference>
<evidence type="ECO:0000256" key="6">
    <source>
        <dbReference type="RuleBase" id="RU003477"/>
    </source>
</evidence>
<comment type="function">
    <text evidence="5">One of two assembly initiator proteins, it binds directly to the 5'-end of the 23S rRNA, where it nucleates assembly of the 50S subunit.</text>
</comment>
<dbReference type="Pfam" id="PF00467">
    <property type="entry name" value="KOW"/>
    <property type="match status" value="1"/>
</dbReference>
<proteinExistence type="inferred from homology"/>
<protein>
    <recommendedName>
        <fullName evidence="4 5">Large ribosomal subunit protein uL24</fullName>
    </recommendedName>
</protein>
<comment type="similarity">
    <text evidence="1 5 6">Belongs to the universal ribosomal protein uL24 family.</text>
</comment>
<dbReference type="Proteomes" id="UP000176326">
    <property type="component" value="Unassembled WGS sequence"/>
</dbReference>
<keyword evidence="5" id="KW-0699">rRNA-binding</keyword>
<dbReference type="GO" id="GO:0019843">
    <property type="term" value="F:rRNA binding"/>
    <property type="evidence" value="ECO:0007669"/>
    <property type="project" value="UniProtKB-UniRule"/>
</dbReference>
<dbReference type="CDD" id="cd06089">
    <property type="entry name" value="KOW_RPL26"/>
    <property type="match status" value="1"/>
</dbReference>
<comment type="caution">
    <text evidence="8">The sequence shown here is derived from an EMBL/GenBank/DDBJ whole genome shotgun (WGS) entry which is preliminary data.</text>
</comment>
<dbReference type="InterPro" id="IPR041988">
    <property type="entry name" value="Ribosomal_uL24_KOW"/>
</dbReference>
<dbReference type="InterPro" id="IPR003256">
    <property type="entry name" value="Ribosomal_uL24"/>
</dbReference>
<reference evidence="8 9" key="1">
    <citation type="journal article" date="2016" name="Nat. Commun.">
        <title>Thousands of microbial genomes shed light on interconnected biogeochemical processes in an aquifer system.</title>
        <authorList>
            <person name="Anantharaman K."/>
            <person name="Brown C.T."/>
            <person name="Hug L.A."/>
            <person name="Sharon I."/>
            <person name="Castelle C.J."/>
            <person name="Probst A.J."/>
            <person name="Thomas B.C."/>
            <person name="Singh A."/>
            <person name="Wilkins M.J."/>
            <person name="Karaoz U."/>
            <person name="Brodie E.L."/>
            <person name="Williams K.H."/>
            <person name="Hubbard S.S."/>
            <person name="Banfield J.F."/>
        </authorList>
    </citation>
    <scope>NUCLEOTIDE SEQUENCE [LARGE SCALE GENOMIC DNA]</scope>
</reference>
<evidence type="ECO:0000256" key="5">
    <source>
        <dbReference type="HAMAP-Rule" id="MF_01326"/>
    </source>
</evidence>
<feature type="domain" description="KOW" evidence="7">
    <location>
        <begin position="2"/>
        <end position="29"/>
    </location>
</feature>
<sequence>MKIKKGDTVLIMAGKDRGKKGKIIQSFPKENAVLVEGANLKKKHAKAKRQGESGQIVQIPAPISVSNVLAICPKCGKPSRLGYKIEGKNKYRYCKKCKKEL</sequence>
<dbReference type="HAMAP" id="MF_01326_B">
    <property type="entry name" value="Ribosomal_uL24_B"/>
    <property type="match status" value="1"/>
</dbReference>
<dbReference type="PROSITE" id="PS01108">
    <property type="entry name" value="RIBOSOMAL_L24"/>
    <property type="match status" value="1"/>
</dbReference>
<dbReference type="InterPro" id="IPR008991">
    <property type="entry name" value="Translation_prot_SH3-like_sf"/>
</dbReference>
<dbReference type="EMBL" id="MHMN01000057">
    <property type="protein sequence ID" value="OGZ26666.1"/>
    <property type="molecule type" value="Genomic_DNA"/>
</dbReference>
<dbReference type="Gene3D" id="2.30.30.30">
    <property type="match status" value="1"/>
</dbReference>
<gene>
    <name evidence="5" type="primary">rplX</name>
    <name evidence="8" type="ORF">A2427_04280</name>
</gene>
<dbReference type="PANTHER" id="PTHR12903">
    <property type="entry name" value="MITOCHONDRIAL RIBOSOMAL PROTEIN L24"/>
    <property type="match status" value="1"/>
</dbReference>
<organism evidence="8 9">
    <name type="scientific">Candidatus Nealsonbacteria bacterium RIFOXYC1_FULL_40_7</name>
    <dbReference type="NCBI Taxonomy" id="1801678"/>
    <lineage>
        <taxon>Bacteria</taxon>
        <taxon>Candidatus Nealsoniibacteriota</taxon>
    </lineage>
</organism>
<keyword evidence="2 5" id="KW-0689">Ribosomal protein</keyword>
<dbReference type="InterPro" id="IPR005824">
    <property type="entry name" value="KOW"/>
</dbReference>
<dbReference type="SMART" id="SM00739">
    <property type="entry name" value="KOW"/>
    <property type="match status" value="1"/>
</dbReference>
<accession>A0A1G2ELJ8</accession>
<evidence type="ECO:0000256" key="1">
    <source>
        <dbReference type="ARBA" id="ARBA00010618"/>
    </source>
</evidence>
<comment type="function">
    <text evidence="5">One of the proteins that surrounds the polypeptide exit tunnel on the outside of the subunit.</text>
</comment>
<evidence type="ECO:0000256" key="2">
    <source>
        <dbReference type="ARBA" id="ARBA00022980"/>
    </source>
</evidence>
<comment type="subunit">
    <text evidence="5">Part of the 50S ribosomal subunit.</text>
</comment>
<evidence type="ECO:0000313" key="8">
    <source>
        <dbReference type="EMBL" id="OGZ26666.1"/>
    </source>
</evidence>
<dbReference type="GO" id="GO:0005840">
    <property type="term" value="C:ribosome"/>
    <property type="evidence" value="ECO:0007669"/>
    <property type="project" value="UniProtKB-KW"/>
</dbReference>
<dbReference type="InterPro" id="IPR014722">
    <property type="entry name" value="Rib_uL2_dom2"/>
</dbReference>
<evidence type="ECO:0000256" key="4">
    <source>
        <dbReference type="ARBA" id="ARBA00035206"/>
    </source>
</evidence>
<dbReference type="GO" id="GO:0003735">
    <property type="term" value="F:structural constituent of ribosome"/>
    <property type="evidence" value="ECO:0007669"/>
    <property type="project" value="InterPro"/>
</dbReference>
<evidence type="ECO:0000259" key="7">
    <source>
        <dbReference type="SMART" id="SM00739"/>
    </source>
</evidence>
<dbReference type="SUPFAM" id="SSF50104">
    <property type="entry name" value="Translation proteins SH3-like domain"/>
    <property type="match status" value="1"/>
</dbReference>
<dbReference type="GO" id="GO:1990904">
    <property type="term" value="C:ribonucleoprotein complex"/>
    <property type="evidence" value="ECO:0007669"/>
    <property type="project" value="UniProtKB-KW"/>
</dbReference>
<dbReference type="AlphaFoldDB" id="A0A1G2ELJ8"/>
<evidence type="ECO:0000256" key="3">
    <source>
        <dbReference type="ARBA" id="ARBA00023274"/>
    </source>
</evidence>
<dbReference type="NCBIfam" id="TIGR01079">
    <property type="entry name" value="rplX_bact"/>
    <property type="match status" value="1"/>
</dbReference>
<dbReference type="InterPro" id="IPR057264">
    <property type="entry name" value="Ribosomal_uL24_C"/>
</dbReference>
<dbReference type="Pfam" id="PF17136">
    <property type="entry name" value="ribosomal_L24"/>
    <property type="match status" value="1"/>
</dbReference>
<keyword evidence="3 5" id="KW-0687">Ribonucleoprotein</keyword>
<keyword evidence="5" id="KW-0694">RNA-binding</keyword>
<evidence type="ECO:0000313" key="9">
    <source>
        <dbReference type="Proteomes" id="UP000176326"/>
    </source>
</evidence>
<dbReference type="GO" id="GO:0006412">
    <property type="term" value="P:translation"/>
    <property type="evidence" value="ECO:0007669"/>
    <property type="project" value="UniProtKB-UniRule"/>
</dbReference>
<name>A0A1G2ELJ8_9BACT</name>